<name>A0A5D2AR87_GOSDA</name>
<dbReference type="InterPro" id="IPR008927">
    <property type="entry name" value="6-PGluconate_DH-like_C_sf"/>
</dbReference>
<evidence type="ECO:0000256" key="1">
    <source>
        <dbReference type="ARBA" id="ARBA00023235"/>
    </source>
</evidence>
<dbReference type="AlphaFoldDB" id="A0A5D2AR87"/>
<feature type="domain" description="TOD1/MUCI70 glycosyltransferase-like" evidence="4">
    <location>
        <begin position="204"/>
        <end position="267"/>
    </location>
</feature>
<gene>
    <name evidence="5" type="ORF">ES288_D11G237600v1</name>
</gene>
<keyword evidence="6" id="KW-1185">Reference proteome</keyword>
<evidence type="ECO:0000313" key="6">
    <source>
        <dbReference type="Proteomes" id="UP000323506"/>
    </source>
</evidence>
<protein>
    <recommendedName>
        <fullName evidence="4">TOD1/MUCI70 glycosyltransferase-like domain-containing protein</fullName>
    </recommendedName>
</protein>
<evidence type="ECO:0000256" key="2">
    <source>
        <dbReference type="ARBA" id="ARBA00023239"/>
    </source>
</evidence>
<dbReference type="InterPro" id="IPR048354">
    <property type="entry name" value="TOD1_MUCI70_glycTrfase_dom"/>
</dbReference>
<dbReference type="GO" id="GO:0016829">
    <property type="term" value="F:lyase activity"/>
    <property type="evidence" value="ECO:0007669"/>
    <property type="project" value="UniProtKB-KW"/>
</dbReference>
<dbReference type="EMBL" id="CM017711">
    <property type="protein sequence ID" value="TYG46206.1"/>
    <property type="molecule type" value="Genomic_DNA"/>
</dbReference>
<dbReference type="Proteomes" id="UP000323506">
    <property type="component" value="Chromosome D11"/>
</dbReference>
<dbReference type="PANTHER" id="PTHR23309:SF53">
    <property type="entry name" value="PEROXISOMAL FATTY ACID BETA-OXIDATION MULTIFUNCTIONAL PROTEIN AIM1"/>
    <property type="match status" value="1"/>
</dbReference>
<evidence type="ECO:0000313" key="5">
    <source>
        <dbReference type="EMBL" id="TYG46206.1"/>
    </source>
</evidence>
<keyword evidence="1" id="KW-0413">Isomerase</keyword>
<accession>A0A5D2AR87</accession>
<dbReference type="Gene3D" id="1.10.1040.50">
    <property type="match status" value="1"/>
</dbReference>
<dbReference type="GO" id="GO:0005777">
    <property type="term" value="C:peroxisome"/>
    <property type="evidence" value="ECO:0007669"/>
    <property type="project" value="TreeGrafter"/>
</dbReference>
<dbReference type="GO" id="GO:0016853">
    <property type="term" value="F:isomerase activity"/>
    <property type="evidence" value="ECO:0007669"/>
    <property type="project" value="UniProtKB-KW"/>
</dbReference>
<reference evidence="5 6" key="1">
    <citation type="submission" date="2019-06" db="EMBL/GenBank/DDBJ databases">
        <title>WGS assembly of Gossypium darwinii.</title>
        <authorList>
            <person name="Chen Z.J."/>
            <person name="Sreedasyam A."/>
            <person name="Ando A."/>
            <person name="Song Q."/>
            <person name="De L."/>
            <person name="Hulse-Kemp A."/>
            <person name="Ding M."/>
            <person name="Ye W."/>
            <person name="Kirkbride R."/>
            <person name="Jenkins J."/>
            <person name="Plott C."/>
            <person name="Lovell J."/>
            <person name="Lin Y.-M."/>
            <person name="Vaughn R."/>
            <person name="Liu B."/>
            <person name="Li W."/>
            <person name="Simpson S."/>
            <person name="Scheffler B."/>
            <person name="Saski C."/>
            <person name="Grover C."/>
            <person name="Hu G."/>
            <person name="Conover J."/>
            <person name="Carlson J."/>
            <person name="Shu S."/>
            <person name="Boston L."/>
            <person name="Williams M."/>
            <person name="Peterson D."/>
            <person name="Mcgee K."/>
            <person name="Jones D."/>
            <person name="Wendel J."/>
            <person name="Stelly D."/>
            <person name="Grimwood J."/>
            <person name="Schmutz J."/>
        </authorList>
    </citation>
    <scope>NUCLEOTIDE SEQUENCE [LARGE SCALE GENOMIC DNA]</scope>
    <source>
        <strain evidence="5">1808015.09</strain>
    </source>
</reference>
<dbReference type="PANTHER" id="PTHR23309">
    <property type="entry name" value="3-HYDROXYACYL-COA DEHYROGENASE"/>
    <property type="match status" value="1"/>
</dbReference>
<evidence type="ECO:0000259" key="4">
    <source>
        <dbReference type="Pfam" id="PF04765"/>
    </source>
</evidence>
<dbReference type="GO" id="GO:0006635">
    <property type="term" value="P:fatty acid beta-oxidation"/>
    <property type="evidence" value="ECO:0007669"/>
    <property type="project" value="TreeGrafter"/>
</dbReference>
<proteinExistence type="predicted"/>
<organism evidence="5 6">
    <name type="scientific">Gossypium darwinii</name>
    <name type="common">Darwin's cotton</name>
    <name type="synonym">Gossypium barbadense var. darwinii</name>
    <dbReference type="NCBI Taxonomy" id="34276"/>
    <lineage>
        <taxon>Eukaryota</taxon>
        <taxon>Viridiplantae</taxon>
        <taxon>Streptophyta</taxon>
        <taxon>Embryophyta</taxon>
        <taxon>Tracheophyta</taxon>
        <taxon>Spermatophyta</taxon>
        <taxon>Magnoliopsida</taxon>
        <taxon>eudicotyledons</taxon>
        <taxon>Gunneridae</taxon>
        <taxon>Pentapetalae</taxon>
        <taxon>rosids</taxon>
        <taxon>malvids</taxon>
        <taxon>Malvales</taxon>
        <taxon>Malvaceae</taxon>
        <taxon>Malvoideae</taxon>
        <taxon>Gossypium</taxon>
    </lineage>
</organism>
<keyword evidence="2" id="KW-0456">Lyase</keyword>
<dbReference type="SUPFAM" id="SSF48179">
    <property type="entry name" value="6-phosphogluconate dehydrogenase C-terminal domain-like"/>
    <property type="match status" value="1"/>
</dbReference>
<sequence>MDNYKKENNNRVSILNAYLPSLFYPPSLLLFSSLSEHVFNTHFPFPLFPKSKSLTPCPTALLPFLLNSKINLHLRHQSTSTDPPPVLHESTHFQNQRLERSYKRLLPLNFKVTDEKITEMVLFPTINEACRVLDEGVVARASALDVASVLGMSFPFYCGGIMFGADTVGSKHIYLSLKKWSERYGSYFKPSRYLEERTMKGMPLVNETAVIHCGFYNENGGFKISDEDKSYMQSCKVAVSICAFGGGDDLYQPIGMSEASLKKVCYVQDFLLLQNGRIDYGEFVAMVLIFSLLADCTADPEYDDS</sequence>
<keyword evidence="3" id="KW-0511">Multifunctional enzyme</keyword>
<dbReference type="GO" id="GO:0003857">
    <property type="term" value="F:(3S)-3-hydroxyacyl-CoA dehydrogenase (NAD+) activity"/>
    <property type="evidence" value="ECO:0007669"/>
    <property type="project" value="TreeGrafter"/>
</dbReference>
<dbReference type="Pfam" id="PF04765">
    <property type="entry name" value="TOD1_MUCI70"/>
    <property type="match status" value="1"/>
</dbReference>
<evidence type="ECO:0000256" key="3">
    <source>
        <dbReference type="ARBA" id="ARBA00023268"/>
    </source>
</evidence>